<dbReference type="GO" id="GO:0005525">
    <property type="term" value="F:GTP binding"/>
    <property type="evidence" value="ECO:0007669"/>
    <property type="project" value="UniProtKB-UniRule"/>
</dbReference>
<evidence type="ECO:0000256" key="1">
    <source>
        <dbReference type="ARBA" id="ARBA00022741"/>
    </source>
</evidence>
<dbReference type="PANTHER" id="PTHR30448:SF0">
    <property type="entry name" value="RNASE ADAPTER PROTEIN RAPZ"/>
    <property type="match status" value="1"/>
</dbReference>
<feature type="binding site" evidence="4">
    <location>
        <begin position="59"/>
        <end position="62"/>
    </location>
    <ligand>
        <name>GTP</name>
        <dbReference type="ChEBI" id="CHEBI:37565"/>
    </ligand>
</feature>
<evidence type="ECO:0000259" key="6">
    <source>
        <dbReference type="Pfam" id="PF22740"/>
    </source>
</evidence>
<reference evidence="7 8" key="1">
    <citation type="submission" date="2018-04" db="EMBL/GenBank/DDBJ databases">
        <title>Thalassorhabdus spongiae gen. nov., sp. nov., isolated from a marine sponge in South-West Iceland.</title>
        <authorList>
            <person name="Knobloch S."/>
            <person name="Daussin A."/>
            <person name="Johannsson R."/>
            <person name="Marteinsson V.T."/>
        </authorList>
    </citation>
    <scope>NUCLEOTIDE SEQUENCE [LARGE SCALE GENOMIC DNA]</scope>
    <source>
        <strain evidence="7 8">Hp12</strain>
    </source>
</reference>
<dbReference type="PIRSF" id="PIRSF005052">
    <property type="entry name" value="P-loopkin"/>
    <property type="match status" value="1"/>
</dbReference>
<sequence>MSQLLIVSGRSGSGKSIALSILEDLDYYCVDNLPLALVPQLTQLIEQQHSYSKIALGIDSRNLAEDFSCYQQLLENLQSQGTECSTLFLDAEDAVLLKRFSETRRKHPMSSEQISLTEAINLERPRLEPIAASASFRIDTSHQSIHQLRSEIKKRLADTGGETMVQFLSFGFKKGLPSDADFVFDMRSLPNPHWVPELRPLTGLDEPVANYLSSQPEVQQMLNDLRNVLKNWIPSTVASNRSYLTIAIGCTGGQHRSVFIAQTLGKEFADLQHCKVMIRHREQNP</sequence>
<dbReference type="InterPro" id="IPR053930">
    <property type="entry name" value="RapZ-like_N"/>
</dbReference>
<evidence type="ECO:0000313" key="8">
    <source>
        <dbReference type="Proteomes" id="UP000244906"/>
    </source>
</evidence>
<feature type="domain" description="RapZ-like N-terminal" evidence="5">
    <location>
        <begin position="3"/>
        <end position="157"/>
    </location>
</feature>
<keyword evidence="3 4" id="KW-0342">GTP-binding</keyword>
<proteinExistence type="inferred from homology"/>
<dbReference type="EMBL" id="QDDL01000001">
    <property type="protein sequence ID" value="PVZ71925.1"/>
    <property type="molecule type" value="Genomic_DNA"/>
</dbReference>
<feature type="binding site" evidence="4">
    <location>
        <begin position="9"/>
        <end position="16"/>
    </location>
    <ligand>
        <name>ATP</name>
        <dbReference type="ChEBI" id="CHEBI:30616"/>
    </ligand>
</feature>
<dbReference type="Proteomes" id="UP000244906">
    <property type="component" value="Unassembled WGS sequence"/>
</dbReference>
<name>A0A2V1H585_9GAMM</name>
<dbReference type="InterPro" id="IPR027417">
    <property type="entry name" value="P-loop_NTPase"/>
</dbReference>
<dbReference type="InterPro" id="IPR005337">
    <property type="entry name" value="RapZ-like"/>
</dbReference>
<dbReference type="PANTHER" id="PTHR30448">
    <property type="entry name" value="RNASE ADAPTER PROTEIN RAPZ"/>
    <property type="match status" value="1"/>
</dbReference>
<evidence type="ECO:0000259" key="5">
    <source>
        <dbReference type="Pfam" id="PF03668"/>
    </source>
</evidence>
<comment type="caution">
    <text evidence="7">The sequence shown here is derived from an EMBL/GenBank/DDBJ whole genome shotgun (WGS) entry which is preliminary data.</text>
</comment>
<dbReference type="RefSeq" id="WP_116685514.1">
    <property type="nucleotide sequence ID" value="NZ_CAWNYD010000001.1"/>
</dbReference>
<dbReference type="Gene3D" id="3.40.50.300">
    <property type="entry name" value="P-loop containing nucleotide triphosphate hydrolases"/>
    <property type="match status" value="1"/>
</dbReference>
<dbReference type="OrthoDB" id="9784461at2"/>
<dbReference type="SUPFAM" id="SSF52540">
    <property type="entry name" value="P-loop containing nucleoside triphosphate hydrolases"/>
    <property type="match status" value="1"/>
</dbReference>
<feature type="domain" description="RapZ C-terminal" evidence="6">
    <location>
        <begin position="164"/>
        <end position="283"/>
    </location>
</feature>
<dbReference type="GO" id="GO:0005524">
    <property type="term" value="F:ATP binding"/>
    <property type="evidence" value="ECO:0007669"/>
    <property type="project" value="UniProtKB-UniRule"/>
</dbReference>
<dbReference type="Pfam" id="PF22740">
    <property type="entry name" value="PapZ_C"/>
    <property type="match status" value="1"/>
</dbReference>
<dbReference type="NCBIfam" id="NF003828">
    <property type="entry name" value="PRK05416.1"/>
    <property type="match status" value="1"/>
</dbReference>
<accession>A0A2V1H585</accession>
<evidence type="ECO:0000256" key="2">
    <source>
        <dbReference type="ARBA" id="ARBA00022840"/>
    </source>
</evidence>
<dbReference type="HAMAP" id="MF_00636">
    <property type="entry name" value="RapZ_like"/>
    <property type="match status" value="1"/>
</dbReference>
<evidence type="ECO:0000313" key="7">
    <source>
        <dbReference type="EMBL" id="PVZ71925.1"/>
    </source>
</evidence>
<evidence type="ECO:0000256" key="3">
    <source>
        <dbReference type="ARBA" id="ARBA00023134"/>
    </source>
</evidence>
<dbReference type="Pfam" id="PF03668">
    <property type="entry name" value="RapZ-like_N"/>
    <property type="match status" value="1"/>
</dbReference>
<protein>
    <submittedName>
        <fullName evidence="7">RNase adapter RapZ</fullName>
    </submittedName>
</protein>
<keyword evidence="1 4" id="KW-0547">Nucleotide-binding</keyword>
<keyword evidence="8" id="KW-1185">Reference proteome</keyword>
<gene>
    <name evidence="7" type="ORF">DC094_02570</name>
</gene>
<keyword evidence="2 4" id="KW-0067">ATP-binding</keyword>
<evidence type="ECO:0000256" key="4">
    <source>
        <dbReference type="HAMAP-Rule" id="MF_00636"/>
    </source>
</evidence>
<organism evidence="7 8">
    <name type="scientific">Pelagibaculum spongiae</name>
    <dbReference type="NCBI Taxonomy" id="2080658"/>
    <lineage>
        <taxon>Bacteria</taxon>
        <taxon>Pseudomonadati</taxon>
        <taxon>Pseudomonadota</taxon>
        <taxon>Gammaproteobacteria</taxon>
        <taxon>Oceanospirillales</taxon>
        <taxon>Pelagibaculum</taxon>
    </lineage>
</organism>
<dbReference type="AlphaFoldDB" id="A0A2V1H585"/>
<dbReference type="InterPro" id="IPR053931">
    <property type="entry name" value="RapZ_C"/>
</dbReference>